<dbReference type="Gramene" id="TRITD4Bv1G206070.1">
    <property type="protein sequence ID" value="TRITD4Bv1G206070.1"/>
    <property type="gene ID" value="TRITD4Bv1G206070"/>
</dbReference>
<feature type="compositionally biased region" description="Polar residues" evidence="2">
    <location>
        <begin position="1039"/>
        <end position="1048"/>
    </location>
</feature>
<dbReference type="InterPro" id="IPR007658">
    <property type="entry name" value="DUF594"/>
</dbReference>
<keyword evidence="3" id="KW-1133">Transmembrane helix</keyword>
<evidence type="ECO:0000256" key="3">
    <source>
        <dbReference type="SAM" id="Phobius"/>
    </source>
</evidence>
<dbReference type="InterPro" id="IPR050164">
    <property type="entry name" value="Peptidase_C19"/>
</dbReference>
<feature type="domain" description="USP" evidence="4">
    <location>
        <begin position="837"/>
        <end position="1208"/>
    </location>
</feature>
<dbReference type="GO" id="GO:0005829">
    <property type="term" value="C:cytosol"/>
    <property type="evidence" value="ECO:0007669"/>
    <property type="project" value="TreeGrafter"/>
</dbReference>
<dbReference type="SUPFAM" id="SSF54001">
    <property type="entry name" value="Cysteine proteinases"/>
    <property type="match status" value="1"/>
</dbReference>
<feature type="transmembrane region" description="Helical" evidence="3">
    <location>
        <begin position="20"/>
        <end position="45"/>
    </location>
</feature>
<dbReference type="InterPro" id="IPR018200">
    <property type="entry name" value="USP_CS"/>
</dbReference>
<sequence length="1300" mass="147843">MVNATALVKSFFVMPKENTYILFRIEFLVVITTLIFLGMSILDIFRGQFHSAIGKAILSIVDGVSDSIVIYVMGVMQAAPFKNQLFPVWAIVLVSFRHSSDFISGYGIRDKDGRRFNEWRNVMKLLGVAFLNKTRGSTFAYPLWSLWSMQVLRSKYRLFARNQAFRSFWHGKSSQLISEYMRTDTHWENFKLKDWKAETMEGHRYLVYGETRRHIKFKKPRYVLQMDTNPQETRAKARAKVRAARGLAPVEAAVRPFTESLVTLDRIWQCDGALLHQDSTQGDNMKDLALAFSLSRLLRCRLEDVSLHKGSTTPITKNLVMLRIIQEEANRAFGVMELEMSFVNDYFNTRYPIVFCMGFPSLHLNTIMSVATFAFTCWLSVDIRRVYKTPKDEISHVIRGINVDMIITWFFMSLMMFKEVWEMVSYFLSDWTRLLLVCTYVRWARRYMRNGCMEKFISSFFTSKIVDTRGHGVLDQYAFLQSYNESPTIWNCVHIVSTGAIPKKEAGAQLSDHINIPECVKPAIQEALCTLDLTRAHLPGVIPSLLAESRERYRWPCIEQPTSSHVILVWHIATSLCEIKFAQDRDIDLSNPGVPLRALLYLTSFCRSAQPYLVDENMLDGSLKTRYIVANSLSRYCAYLLVAKPDLLPDSFLVPKLIHQETVKDARQILKGSDSLDKKYKTLIDEAGKRNKDTSNSKEIMGVVHQGAKLAKELIDNENEESCWEIMAGVWADLLVHIAPSWNAAAHKKCLDSGGEFITHIWALLCHCGIDTSMLWPVEGLRKNDSHGAPWNSNAENNISQTPQDAHAMERDDKQGILTAATADGVSFVNGNTHMIRGMPNLGNTCYFNAVLQSLLALGELRVKLLEQNPPAGCLHLELRKLFEEAAGGANDASGTLDTQNLFSIMSSMYPDLNVRDMEDSNTLLVYLLDGLSNEEPTIVESLFRGQIAEHVSSKECQHTLVTTQVLHLSLAIPSKQHVSVEDCLDLHVTGEINGWYCETCSAAYGNASSNQEDAVVDEDQTQQSDSATYQIREHSSHPAEQQTSAANQDKGKLPMLNDDAHAMELEQNQKKHKEENKIYRAAKVHFLITKAPPLLTIQLKRFDYVTPGRSDKLDEHVRFHEILDITKFMDPRCAADDVYKYWLVAVIVHKGSKLSEGHNYSYVRASSIEQENGITHSWFCASDQNVVKVSLEEVLNCQAYILFYTRVEQSKAESYCLATSPTTTEDDYFDYVKSKSSANVAQKNFHKFKGKNMVIQTINFKKKKKKKKQSKDNDFCYACGESGHWTVNRKFHKGQQGHN</sequence>
<dbReference type="GO" id="GO:0005634">
    <property type="term" value="C:nucleus"/>
    <property type="evidence" value="ECO:0007669"/>
    <property type="project" value="TreeGrafter"/>
</dbReference>
<dbReference type="Proteomes" id="UP000324705">
    <property type="component" value="Chromosome 4B"/>
</dbReference>
<dbReference type="OMA" id="EYMRTDT"/>
<dbReference type="Pfam" id="PF00443">
    <property type="entry name" value="UCH"/>
    <property type="match status" value="1"/>
</dbReference>
<gene>
    <name evidence="5" type="ORF">TRITD_4Bv1G206070</name>
</gene>
<dbReference type="EMBL" id="LT934118">
    <property type="protein sequence ID" value="VAI11700.1"/>
    <property type="molecule type" value="Genomic_DNA"/>
</dbReference>
<dbReference type="PROSITE" id="PS00972">
    <property type="entry name" value="USP_1"/>
    <property type="match status" value="1"/>
</dbReference>
<evidence type="ECO:0000256" key="2">
    <source>
        <dbReference type="SAM" id="MobiDB-lite"/>
    </source>
</evidence>
<keyword evidence="6" id="KW-1185">Reference proteome</keyword>
<organism evidence="5 6">
    <name type="scientific">Triticum turgidum subsp. durum</name>
    <name type="common">Durum wheat</name>
    <name type="synonym">Triticum durum</name>
    <dbReference type="NCBI Taxonomy" id="4567"/>
    <lineage>
        <taxon>Eukaryota</taxon>
        <taxon>Viridiplantae</taxon>
        <taxon>Streptophyta</taxon>
        <taxon>Embryophyta</taxon>
        <taxon>Tracheophyta</taxon>
        <taxon>Spermatophyta</taxon>
        <taxon>Magnoliopsida</taxon>
        <taxon>Liliopsida</taxon>
        <taxon>Poales</taxon>
        <taxon>Poaceae</taxon>
        <taxon>BOP clade</taxon>
        <taxon>Pooideae</taxon>
        <taxon>Triticodae</taxon>
        <taxon>Triticeae</taxon>
        <taxon>Triticinae</taxon>
        <taxon>Triticum</taxon>
    </lineage>
</organism>
<comment type="similarity">
    <text evidence="1">Belongs to the peptidase C19 family.</text>
</comment>
<dbReference type="PANTHER" id="PTHR24006:SF874">
    <property type="entry name" value="UBIQUITIN CARBOXYL-TERMINAL HYDROLASE 16"/>
    <property type="match status" value="1"/>
</dbReference>
<dbReference type="PROSITE" id="PS50235">
    <property type="entry name" value="USP_3"/>
    <property type="match status" value="1"/>
</dbReference>
<evidence type="ECO:0000313" key="6">
    <source>
        <dbReference type="Proteomes" id="UP000324705"/>
    </source>
</evidence>
<feature type="region of interest" description="Disordered" evidence="2">
    <location>
        <begin position="1012"/>
        <end position="1055"/>
    </location>
</feature>
<dbReference type="GO" id="GO:0004843">
    <property type="term" value="F:cysteine-type deubiquitinase activity"/>
    <property type="evidence" value="ECO:0007669"/>
    <property type="project" value="InterPro"/>
</dbReference>
<accession>A0A9R0TD63</accession>
<dbReference type="Pfam" id="PF04578">
    <property type="entry name" value="DUF594"/>
    <property type="match status" value="1"/>
</dbReference>
<proteinExistence type="inferred from homology"/>
<evidence type="ECO:0000313" key="5">
    <source>
        <dbReference type="EMBL" id="VAI11700.1"/>
    </source>
</evidence>
<reference evidence="5 6" key="1">
    <citation type="submission" date="2017-09" db="EMBL/GenBank/DDBJ databases">
        <authorList>
            <consortium name="International Durum Wheat Genome Sequencing Consortium (IDWGSC)"/>
            <person name="Milanesi L."/>
        </authorList>
    </citation>
    <scope>NUCLEOTIDE SEQUENCE [LARGE SCALE GENOMIC DNA]</scope>
    <source>
        <strain evidence="6">cv. Svevo</strain>
    </source>
</reference>
<dbReference type="InterPro" id="IPR001394">
    <property type="entry name" value="Peptidase_C19_UCH"/>
</dbReference>
<keyword evidence="3" id="KW-0472">Membrane</keyword>
<evidence type="ECO:0000256" key="1">
    <source>
        <dbReference type="ARBA" id="ARBA00009085"/>
    </source>
</evidence>
<dbReference type="PANTHER" id="PTHR24006">
    <property type="entry name" value="UBIQUITIN CARBOXYL-TERMINAL HYDROLASE"/>
    <property type="match status" value="1"/>
</dbReference>
<dbReference type="InterPro" id="IPR038765">
    <property type="entry name" value="Papain-like_cys_pep_sf"/>
</dbReference>
<dbReference type="GO" id="GO:0016579">
    <property type="term" value="P:protein deubiquitination"/>
    <property type="evidence" value="ECO:0007669"/>
    <property type="project" value="InterPro"/>
</dbReference>
<dbReference type="InterPro" id="IPR025315">
    <property type="entry name" value="DUF4220"/>
</dbReference>
<evidence type="ECO:0000259" key="4">
    <source>
        <dbReference type="PROSITE" id="PS50235"/>
    </source>
</evidence>
<dbReference type="InterPro" id="IPR028889">
    <property type="entry name" value="USP"/>
</dbReference>
<protein>
    <recommendedName>
        <fullName evidence="4">USP domain-containing protein</fullName>
    </recommendedName>
</protein>
<dbReference type="Gene3D" id="3.90.70.10">
    <property type="entry name" value="Cysteine proteinases"/>
    <property type="match status" value="1"/>
</dbReference>
<keyword evidence="3" id="KW-0812">Transmembrane</keyword>
<name>A0A9R0TD63_TRITD</name>
<dbReference type="Pfam" id="PF13968">
    <property type="entry name" value="DUF4220"/>
    <property type="match status" value="1"/>
</dbReference>